<protein>
    <submittedName>
        <fullName evidence="1">Uncharacterized protein</fullName>
    </submittedName>
</protein>
<gene>
    <name evidence="1" type="ORF">MNV_1250020</name>
</gene>
<reference evidence="2" key="1">
    <citation type="submission" date="2017-06" db="EMBL/GenBank/DDBJ databases">
        <authorList>
            <person name="Cremers G."/>
        </authorList>
    </citation>
    <scope>NUCLEOTIDE SEQUENCE [LARGE SCALE GENOMIC DNA]</scope>
</reference>
<organism evidence="1 2">
    <name type="scientific">Candidatus Methanoperedens nitratireducens</name>
    <dbReference type="NCBI Taxonomy" id="1392998"/>
    <lineage>
        <taxon>Archaea</taxon>
        <taxon>Methanobacteriati</taxon>
        <taxon>Methanobacteriota</taxon>
        <taxon>Stenosarchaea group</taxon>
        <taxon>Methanomicrobia</taxon>
        <taxon>Methanosarcinales</taxon>
        <taxon>ANME-2 cluster</taxon>
        <taxon>Candidatus Methanoperedentaceae</taxon>
        <taxon>Candidatus Methanoperedens</taxon>
    </lineage>
</organism>
<dbReference type="EMBL" id="FZMP01000030">
    <property type="protein sequence ID" value="SNQ59640.1"/>
    <property type="molecule type" value="Genomic_DNA"/>
</dbReference>
<keyword evidence="2" id="KW-1185">Reference proteome</keyword>
<name>A0A284VK57_9EURY</name>
<evidence type="ECO:0000313" key="1">
    <source>
        <dbReference type="EMBL" id="SNQ59640.1"/>
    </source>
</evidence>
<sequence>MRRKPRNAIANAKLELQEAIEEILRKHRIDPGNHNYDLRLRMPTYFDPLTGRVDSNESTGQNGDLILFVKKMGGKFIRIGEYYEMNGDHTSDPVISMDAGSSYWVPVRIDRSVGDIFCYYIESGRRMMYPDKIEEFMSIQRMFAQKIREQGWLDRGIKLKRK</sequence>
<dbReference type="AlphaFoldDB" id="A0A284VK57"/>
<accession>A0A284VK57</accession>
<dbReference type="Proteomes" id="UP000218615">
    <property type="component" value="Unassembled WGS sequence"/>
</dbReference>
<proteinExistence type="predicted"/>
<evidence type="ECO:0000313" key="2">
    <source>
        <dbReference type="Proteomes" id="UP000218615"/>
    </source>
</evidence>
<dbReference type="RefSeq" id="WP_096203980.1">
    <property type="nucleotide sequence ID" value="NZ_FZMP01000030.1"/>
</dbReference>